<dbReference type="Proteomes" id="UP000230233">
    <property type="component" value="Chromosome III"/>
</dbReference>
<feature type="region of interest" description="Disordered" evidence="1">
    <location>
        <begin position="107"/>
        <end position="130"/>
    </location>
</feature>
<proteinExistence type="predicted"/>
<name>A0A2G5UHX7_9PELO</name>
<keyword evidence="3" id="KW-1185">Reference proteome</keyword>
<organism evidence="2 3">
    <name type="scientific">Caenorhabditis nigoni</name>
    <dbReference type="NCBI Taxonomy" id="1611254"/>
    <lineage>
        <taxon>Eukaryota</taxon>
        <taxon>Metazoa</taxon>
        <taxon>Ecdysozoa</taxon>
        <taxon>Nematoda</taxon>
        <taxon>Chromadorea</taxon>
        <taxon>Rhabditida</taxon>
        <taxon>Rhabditina</taxon>
        <taxon>Rhabditomorpha</taxon>
        <taxon>Rhabditoidea</taxon>
        <taxon>Rhabditidae</taxon>
        <taxon>Peloderinae</taxon>
        <taxon>Caenorhabditis</taxon>
    </lineage>
</organism>
<evidence type="ECO:0000313" key="3">
    <source>
        <dbReference type="Proteomes" id="UP000230233"/>
    </source>
</evidence>
<evidence type="ECO:0000313" key="2">
    <source>
        <dbReference type="EMBL" id="PIC39154.1"/>
    </source>
</evidence>
<evidence type="ECO:0000256" key="1">
    <source>
        <dbReference type="SAM" id="MobiDB-lite"/>
    </source>
</evidence>
<dbReference type="AlphaFoldDB" id="A0A2G5UHX7"/>
<comment type="caution">
    <text evidence="2">The sequence shown here is derived from an EMBL/GenBank/DDBJ whole genome shotgun (WGS) entry which is preliminary data.</text>
</comment>
<accession>A0A2G5UHX7</accession>
<gene>
    <name evidence="2" type="primary">Cnig_chr_III.g10930</name>
    <name evidence="2" type="ORF">B9Z55_010930</name>
</gene>
<feature type="region of interest" description="Disordered" evidence="1">
    <location>
        <begin position="39"/>
        <end position="83"/>
    </location>
</feature>
<feature type="compositionally biased region" description="Gly residues" evidence="1">
    <location>
        <begin position="107"/>
        <end position="118"/>
    </location>
</feature>
<feature type="compositionally biased region" description="Gly residues" evidence="1">
    <location>
        <begin position="69"/>
        <end position="82"/>
    </location>
</feature>
<dbReference type="EMBL" id="PDUG01000003">
    <property type="protein sequence ID" value="PIC39154.1"/>
    <property type="molecule type" value="Genomic_DNA"/>
</dbReference>
<protein>
    <submittedName>
        <fullName evidence="2">Uncharacterized protein</fullName>
    </submittedName>
</protein>
<sequence>MRQILSCYKINCFLTRCYFLLKKFANDFGWRAGALGAGEPESWAPELGPETGAIGTGGYGPEAEKRPDVGGGIEADEGGIGGSELVEVESEDRSWWRWNRRIGAGGGGIEADGGGIGGSELMEMESEDRS</sequence>
<reference evidence="3" key="1">
    <citation type="submission" date="2017-10" db="EMBL/GenBank/DDBJ databases">
        <title>Rapid genome shrinkage in a self-fertile nematode reveals novel sperm competition proteins.</title>
        <authorList>
            <person name="Yin D."/>
            <person name="Schwarz E.M."/>
            <person name="Thomas C.G."/>
            <person name="Felde R.L."/>
            <person name="Korf I.F."/>
            <person name="Cutter A.D."/>
            <person name="Schartner C.M."/>
            <person name="Ralston E.J."/>
            <person name="Meyer B.J."/>
            <person name="Haag E.S."/>
        </authorList>
    </citation>
    <scope>NUCLEOTIDE SEQUENCE [LARGE SCALE GENOMIC DNA]</scope>
    <source>
        <strain evidence="3">JU1422</strain>
    </source>
</reference>